<dbReference type="GO" id="GO:0009658">
    <property type="term" value="P:chloroplast organization"/>
    <property type="evidence" value="ECO:0007669"/>
    <property type="project" value="EnsemblPlants"/>
</dbReference>
<dbReference type="FunFam" id="1.25.40.10:FF:000344">
    <property type="entry name" value="Pentatricopeptide repeat-containing protein"/>
    <property type="match status" value="1"/>
</dbReference>
<evidence type="ECO:0000256" key="5">
    <source>
        <dbReference type="ARBA" id="ARBA00022946"/>
    </source>
</evidence>
<feature type="repeat" description="PPR" evidence="6">
    <location>
        <begin position="521"/>
        <end position="555"/>
    </location>
</feature>
<organism evidence="8 9">
    <name type="scientific">Amborella trichopoda</name>
    <dbReference type="NCBI Taxonomy" id="13333"/>
    <lineage>
        <taxon>Eukaryota</taxon>
        <taxon>Viridiplantae</taxon>
        <taxon>Streptophyta</taxon>
        <taxon>Embryophyta</taxon>
        <taxon>Tracheophyta</taxon>
        <taxon>Spermatophyta</taxon>
        <taxon>Magnoliopsida</taxon>
        <taxon>Amborellales</taxon>
        <taxon>Amborellaceae</taxon>
        <taxon>Amborella</taxon>
    </lineage>
</organism>
<proteinExistence type="predicted"/>
<keyword evidence="3" id="KW-0934">Plastid</keyword>
<dbReference type="Gene3D" id="1.25.40.10">
    <property type="entry name" value="Tetratricopeptide repeat domain"/>
    <property type="match status" value="5"/>
</dbReference>
<dbReference type="EMBL" id="KI392510">
    <property type="protein sequence ID" value="ERN15215.1"/>
    <property type="molecule type" value="Genomic_DNA"/>
</dbReference>
<comment type="subcellular location">
    <subcellularLocation>
        <location evidence="1">Plastid</location>
        <location evidence="1">Chloroplast</location>
    </subcellularLocation>
</comment>
<sequence>MKDEKFIVEEETYILLLKLCEIKREVLKGEVVCSHISSSLGLSPLSLRLGNCILSFYVRFGKLLDAWFVFGKMEDRDIFSWNVMLGGYAKNGFLSEAMTLYHQMYWTGIRPDVYTFPCVLRTCAAIPDHNHGQEVHTHFLRFGYESDTQILNALITMYSKCGYLSSAKQVFDKMVQRDRISWNALIAGYYENEECEEALKLFCEMRMMGMVEPNAMTMTAVISSVAMMGVEELGKEVHGYVIGFGLEPEVSISNALIQMYVDMGKLHHGLDVFRRMRHRDVVSWTAIISGYAKNGFYQKALNAFEEMRSEGTEPDEVTIAVVLSVYAELKLLDRGFKLHDYAKERGLLSYVIVANALIDMYSKCGCIERAVQIFKRMSCRTLVSWGAMIAGFRQNNRSFEALFHFRHMQNEFKPNSVTVMAALSACSKIGALQCGEEIHAHMLRNNVGASFEESNNFVWNALLDMYLKCGRIKEANVLFQVMGGKDVTSWNIMLGGCVSPGEGARALSLFREMEEAGFIPDEVTFVALLCACSRSGMVEEGMELFKSMREKHSVSRNLKHYACVVDLLGRAGLLEEARRFIAELPIEPDAALWGALLGACRIHGWVQLGEEAAMKIFELEPENVGYYSLFCEMYAAAERWDGVSRVRKLMHSKGLTVDPGCSWVEVKGTVHAFLSGDKTHPEFRKIEGVLVNFSEKMKREGQEVTIGDELEASKAEVFCGHSERMAVAFSLLNTVPGTPIWVTKNLHMCVSCHTLVKFITSVVKREITVRDANDFHHFRDGFCSCGDQGYLEGLNS</sequence>
<evidence type="ECO:0000256" key="4">
    <source>
        <dbReference type="ARBA" id="ARBA00022737"/>
    </source>
</evidence>
<dbReference type="HOGENOM" id="CLU_002706_15_1_1"/>
<dbReference type="InterPro" id="IPR046960">
    <property type="entry name" value="PPR_At4g14850-like_plant"/>
</dbReference>
<gene>
    <name evidence="8" type="ORF">AMTR_s00056p00185560</name>
</gene>
<dbReference type="eggNOG" id="KOG4197">
    <property type="taxonomic scope" value="Eukaryota"/>
</dbReference>
<dbReference type="NCBIfam" id="TIGR00756">
    <property type="entry name" value="PPR"/>
    <property type="match status" value="7"/>
</dbReference>
<feature type="domain" description="DYW" evidence="7">
    <location>
        <begin position="711"/>
        <end position="787"/>
    </location>
</feature>
<keyword evidence="2" id="KW-0150">Chloroplast</keyword>
<dbReference type="GO" id="GO:0008270">
    <property type="term" value="F:zinc ion binding"/>
    <property type="evidence" value="ECO:0007669"/>
    <property type="project" value="InterPro"/>
</dbReference>
<feature type="repeat" description="PPR" evidence="6">
    <location>
        <begin position="455"/>
        <end position="485"/>
    </location>
</feature>
<feature type="repeat" description="PPR" evidence="6">
    <location>
        <begin position="178"/>
        <end position="212"/>
    </location>
</feature>
<dbReference type="FunFam" id="1.25.40.10:FF:000073">
    <property type="entry name" value="Pentatricopeptide repeat-containing protein chloroplastic"/>
    <property type="match status" value="1"/>
</dbReference>
<dbReference type="PROSITE" id="PS51375">
    <property type="entry name" value="PPR"/>
    <property type="match status" value="7"/>
</dbReference>
<evidence type="ECO:0000259" key="7">
    <source>
        <dbReference type="Pfam" id="PF14432"/>
    </source>
</evidence>
<feature type="repeat" description="PPR" evidence="6">
    <location>
        <begin position="280"/>
        <end position="314"/>
    </location>
</feature>
<dbReference type="Pfam" id="PF13041">
    <property type="entry name" value="PPR_2"/>
    <property type="match status" value="4"/>
</dbReference>
<keyword evidence="5" id="KW-0809">Transit peptide</keyword>
<accession>U5CZ16</accession>
<dbReference type="Pfam" id="PF20431">
    <property type="entry name" value="E_motif"/>
    <property type="match status" value="1"/>
</dbReference>
<keyword evidence="4" id="KW-0677">Repeat</keyword>
<dbReference type="PANTHER" id="PTHR47926">
    <property type="entry name" value="PENTATRICOPEPTIDE REPEAT-CONTAINING PROTEIN"/>
    <property type="match status" value="1"/>
</dbReference>
<dbReference type="FunFam" id="1.25.40.10:FF:000395">
    <property type="entry name" value="Pentatricopeptide repeat-containing protein chloroplastic"/>
    <property type="match status" value="1"/>
</dbReference>
<feature type="repeat" description="PPR" evidence="6">
    <location>
        <begin position="486"/>
        <end position="520"/>
    </location>
</feature>
<protein>
    <recommendedName>
        <fullName evidence="7">DYW domain-containing protein</fullName>
    </recommendedName>
</protein>
<dbReference type="Gramene" id="ERN15215">
    <property type="protein sequence ID" value="ERN15215"/>
    <property type="gene ID" value="AMTR_s00056p00185560"/>
</dbReference>
<dbReference type="OMA" id="INNRCFE"/>
<dbReference type="GO" id="GO:0003723">
    <property type="term" value="F:RNA binding"/>
    <property type="evidence" value="ECO:0000318"/>
    <property type="project" value="GO_Central"/>
</dbReference>
<evidence type="ECO:0000256" key="3">
    <source>
        <dbReference type="ARBA" id="ARBA00022640"/>
    </source>
</evidence>
<feature type="repeat" description="PPR" evidence="6">
    <location>
        <begin position="77"/>
        <end position="111"/>
    </location>
</feature>
<dbReference type="InterPro" id="IPR032867">
    <property type="entry name" value="DYW_dom"/>
</dbReference>
<reference evidence="9" key="1">
    <citation type="journal article" date="2013" name="Science">
        <title>The Amborella genome and the evolution of flowering plants.</title>
        <authorList>
            <consortium name="Amborella Genome Project"/>
        </authorList>
    </citation>
    <scope>NUCLEOTIDE SEQUENCE [LARGE SCALE GENOMIC DNA]</scope>
</reference>
<dbReference type="Pfam" id="PF14432">
    <property type="entry name" value="DYW_deaminase"/>
    <property type="match status" value="1"/>
</dbReference>
<dbReference type="GO" id="GO:0009507">
    <property type="term" value="C:chloroplast"/>
    <property type="evidence" value="ECO:0007669"/>
    <property type="project" value="UniProtKB-SubCell"/>
</dbReference>
<evidence type="ECO:0000313" key="9">
    <source>
        <dbReference type="Proteomes" id="UP000017836"/>
    </source>
</evidence>
<evidence type="ECO:0000313" key="8">
    <source>
        <dbReference type="EMBL" id="ERN15215.1"/>
    </source>
</evidence>
<dbReference type="PANTHER" id="PTHR47926:SF440">
    <property type="entry name" value="REPEAT-CONTAINING PROTEIN, PUTATIVE-RELATED"/>
    <property type="match status" value="1"/>
</dbReference>
<dbReference type="GO" id="GO:0009416">
    <property type="term" value="P:response to light stimulus"/>
    <property type="evidence" value="ECO:0007669"/>
    <property type="project" value="EnsemblPlants"/>
</dbReference>
<dbReference type="InterPro" id="IPR011990">
    <property type="entry name" value="TPR-like_helical_dom_sf"/>
</dbReference>
<feature type="repeat" description="PPR" evidence="6">
    <location>
        <begin position="147"/>
        <end position="177"/>
    </location>
</feature>
<dbReference type="InterPro" id="IPR002885">
    <property type="entry name" value="PPR_rpt"/>
</dbReference>
<evidence type="ECO:0000256" key="2">
    <source>
        <dbReference type="ARBA" id="ARBA00022528"/>
    </source>
</evidence>
<dbReference type="InterPro" id="IPR046848">
    <property type="entry name" value="E_motif"/>
</dbReference>
<keyword evidence="9" id="KW-1185">Reference proteome</keyword>
<name>U5CZ16_AMBTC</name>
<dbReference type="AlphaFoldDB" id="U5CZ16"/>
<evidence type="ECO:0000256" key="1">
    <source>
        <dbReference type="ARBA" id="ARBA00004229"/>
    </source>
</evidence>
<dbReference type="STRING" id="13333.U5CZ16"/>
<dbReference type="GO" id="GO:0009451">
    <property type="term" value="P:RNA modification"/>
    <property type="evidence" value="ECO:0000318"/>
    <property type="project" value="GO_Central"/>
</dbReference>
<dbReference type="Proteomes" id="UP000017836">
    <property type="component" value="Unassembled WGS sequence"/>
</dbReference>
<evidence type="ECO:0000256" key="6">
    <source>
        <dbReference type="PROSITE-ProRule" id="PRU00708"/>
    </source>
</evidence>
<dbReference type="Pfam" id="PF01535">
    <property type="entry name" value="PPR"/>
    <property type="match status" value="3"/>
</dbReference>
<dbReference type="FunFam" id="1.25.40.10:FF:000776">
    <property type="entry name" value="Pentatricopeptide repeat-containing protein At3g13880"/>
    <property type="match status" value="1"/>
</dbReference>